<reference evidence="2 3" key="1">
    <citation type="submission" date="2019-04" db="EMBL/GenBank/DDBJ databases">
        <title>Taxonomy of novel Haliea sp. from mangrove soil of West Coast of India.</title>
        <authorList>
            <person name="Verma A."/>
            <person name="Kumar P."/>
            <person name="Krishnamurthi S."/>
        </authorList>
    </citation>
    <scope>NUCLEOTIDE SEQUENCE [LARGE SCALE GENOMIC DNA]</scope>
    <source>
        <strain evidence="2 3">SAOS-164</strain>
    </source>
</reference>
<sequence>MNTRTLNRLSSWLAGAGALATASLCIYMAQPWGDNPAYRSGSDYLNLALLTLWALSPHIFILWRARGRNQRGVSTFTMLLSAVLACLGGTLLLGQTALLSKDAQAGLAVLVIPVYQWLLIASLAAINWIYRVIFAKQDSSTRVRQGRQD</sequence>
<organism evidence="2 3">
    <name type="scientific">Mangrovimicrobium sediminis</name>
    <dbReference type="NCBI Taxonomy" id="2562682"/>
    <lineage>
        <taxon>Bacteria</taxon>
        <taxon>Pseudomonadati</taxon>
        <taxon>Pseudomonadota</taxon>
        <taxon>Gammaproteobacteria</taxon>
        <taxon>Cellvibrionales</taxon>
        <taxon>Halieaceae</taxon>
        <taxon>Mangrovimicrobium</taxon>
    </lineage>
</organism>
<keyword evidence="1" id="KW-0812">Transmembrane</keyword>
<proteinExistence type="predicted"/>
<dbReference type="RefSeq" id="WP_135440825.1">
    <property type="nucleotide sequence ID" value="NZ_SRLE01000001.1"/>
</dbReference>
<dbReference type="Proteomes" id="UP000298050">
    <property type="component" value="Unassembled WGS sequence"/>
</dbReference>
<name>A0A4Z0MA44_9GAMM</name>
<dbReference type="EMBL" id="SRLE01000001">
    <property type="protein sequence ID" value="TGD76248.1"/>
    <property type="molecule type" value="Genomic_DNA"/>
</dbReference>
<dbReference type="OrthoDB" id="9256294at2"/>
<feature type="transmembrane region" description="Helical" evidence="1">
    <location>
        <begin position="12"/>
        <end position="32"/>
    </location>
</feature>
<accession>A0A4Z0MA44</accession>
<feature type="transmembrane region" description="Helical" evidence="1">
    <location>
        <begin position="114"/>
        <end position="134"/>
    </location>
</feature>
<evidence type="ECO:0000313" key="3">
    <source>
        <dbReference type="Proteomes" id="UP000298050"/>
    </source>
</evidence>
<evidence type="ECO:0000313" key="2">
    <source>
        <dbReference type="EMBL" id="TGD76248.1"/>
    </source>
</evidence>
<comment type="caution">
    <text evidence="2">The sequence shown here is derived from an EMBL/GenBank/DDBJ whole genome shotgun (WGS) entry which is preliminary data.</text>
</comment>
<evidence type="ECO:0000256" key="1">
    <source>
        <dbReference type="SAM" id="Phobius"/>
    </source>
</evidence>
<dbReference type="AlphaFoldDB" id="A0A4Z0MA44"/>
<keyword evidence="1" id="KW-1133">Transmembrane helix</keyword>
<keyword evidence="1" id="KW-0472">Membrane</keyword>
<feature type="transmembrane region" description="Helical" evidence="1">
    <location>
        <begin position="75"/>
        <end position="94"/>
    </location>
</feature>
<protein>
    <submittedName>
        <fullName evidence="2">Uncharacterized protein</fullName>
    </submittedName>
</protein>
<feature type="transmembrane region" description="Helical" evidence="1">
    <location>
        <begin position="44"/>
        <end position="63"/>
    </location>
</feature>
<gene>
    <name evidence="2" type="ORF">E4634_01505</name>
</gene>
<keyword evidence="3" id="KW-1185">Reference proteome</keyword>